<sequence>MQPIPYLFFKDTCREAFEAYGRIFGAEPEIMSFADMPVDEAGAMPGMPAEAVMHAALQVGEGWIYGSDDPSGQSPAMAGCNVHVEFATEEETRRAWDLLAEGGEIRMTLEPSFWAPLFGALTDRYGTRWMIGQAPAEG</sequence>
<protein>
    <submittedName>
        <fullName evidence="2">VOC family protein</fullName>
    </submittedName>
</protein>
<dbReference type="PANTHER" id="PTHR33990:SF1">
    <property type="entry name" value="PROTEIN YJDN"/>
    <property type="match status" value="1"/>
</dbReference>
<dbReference type="Pfam" id="PF06983">
    <property type="entry name" value="3-dmu-9_3-mt"/>
    <property type="match status" value="1"/>
</dbReference>
<organism evidence="2 3">
    <name type="scientific">Histidinibacterium lentulum</name>
    <dbReference type="NCBI Taxonomy" id="2480588"/>
    <lineage>
        <taxon>Bacteria</taxon>
        <taxon>Pseudomonadati</taxon>
        <taxon>Pseudomonadota</taxon>
        <taxon>Alphaproteobacteria</taxon>
        <taxon>Rhodobacterales</taxon>
        <taxon>Paracoccaceae</taxon>
        <taxon>Histidinibacterium</taxon>
    </lineage>
</organism>
<evidence type="ECO:0000259" key="1">
    <source>
        <dbReference type="Pfam" id="PF06983"/>
    </source>
</evidence>
<dbReference type="OrthoDB" id="9795306at2"/>
<proteinExistence type="predicted"/>
<dbReference type="Gene3D" id="3.10.180.10">
    <property type="entry name" value="2,3-Dihydroxybiphenyl 1,2-Dioxygenase, domain 1"/>
    <property type="match status" value="1"/>
</dbReference>
<dbReference type="EMBL" id="RDRB01000010">
    <property type="protein sequence ID" value="ROT98074.1"/>
    <property type="molecule type" value="Genomic_DNA"/>
</dbReference>
<comment type="caution">
    <text evidence="2">The sequence shown here is derived from an EMBL/GenBank/DDBJ whole genome shotgun (WGS) entry which is preliminary data.</text>
</comment>
<reference evidence="2 3" key="1">
    <citation type="submission" date="2018-10" db="EMBL/GenBank/DDBJ databases">
        <title>Histidinibacterium lentulum gen. nov., sp. nov., a marine bacterium from the culture broth of Picochlorum sp. 122.</title>
        <authorList>
            <person name="Wang G."/>
        </authorList>
    </citation>
    <scope>NUCLEOTIDE SEQUENCE [LARGE SCALE GENOMIC DNA]</scope>
    <source>
        <strain evidence="2 3">B17</strain>
    </source>
</reference>
<dbReference type="SUPFAM" id="SSF54593">
    <property type="entry name" value="Glyoxalase/Bleomycin resistance protein/Dihydroxybiphenyl dioxygenase"/>
    <property type="match status" value="1"/>
</dbReference>
<dbReference type="PANTHER" id="PTHR33990">
    <property type="entry name" value="PROTEIN YJDN-RELATED"/>
    <property type="match status" value="1"/>
</dbReference>
<keyword evidence="3" id="KW-1185">Reference proteome</keyword>
<dbReference type="InterPro" id="IPR028973">
    <property type="entry name" value="PhnB-like"/>
</dbReference>
<dbReference type="InterPro" id="IPR029068">
    <property type="entry name" value="Glyas_Bleomycin-R_OHBP_Dase"/>
</dbReference>
<name>A0A3N2QSB8_9RHOB</name>
<feature type="domain" description="PhnB-like" evidence="1">
    <location>
        <begin position="4"/>
        <end position="131"/>
    </location>
</feature>
<dbReference type="Proteomes" id="UP000268016">
    <property type="component" value="Unassembled WGS sequence"/>
</dbReference>
<evidence type="ECO:0000313" key="3">
    <source>
        <dbReference type="Proteomes" id="UP000268016"/>
    </source>
</evidence>
<gene>
    <name evidence="2" type="ORF">EAT49_17545</name>
</gene>
<dbReference type="CDD" id="cd06588">
    <property type="entry name" value="PhnB_like"/>
    <property type="match status" value="1"/>
</dbReference>
<dbReference type="AlphaFoldDB" id="A0A3N2QSB8"/>
<evidence type="ECO:0000313" key="2">
    <source>
        <dbReference type="EMBL" id="ROT98074.1"/>
    </source>
</evidence>
<accession>A0A3N2QSB8</accession>
<dbReference type="RefSeq" id="WP_123643614.1">
    <property type="nucleotide sequence ID" value="NZ_ML119090.1"/>
</dbReference>